<dbReference type="OMA" id="KMALIYR"/>
<dbReference type="InterPro" id="IPR017924">
    <property type="entry name" value="RNA-binding_YhbY"/>
</dbReference>
<dbReference type="EMBL" id="AP018492">
    <property type="protein sequence ID" value="BBC61434.1"/>
    <property type="molecule type" value="Genomic_DNA"/>
</dbReference>
<evidence type="ECO:0000256" key="2">
    <source>
        <dbReference type="PROSITE-ProRule" id="PRU00626"/>
    </source>
</evidence>
<dbReference type="GeneID" id="57043870"/>
<sequence length="103" mass="11753">MELRGKQKRFLRSNANHLQPIFQIGKGGLNKEMINQMNEALEKKELIKISLLQNTNEITEDVAQTLEASINCNVVQIIGRVLVLFKPSTKEKYQNLSRKVSSL</sequence>
<reference evidence="4 5" key="1">
    <citation type="submission" date="2018-01" db="EMBL/GenBank/DDBJ databases">
        <title>Whole genome sequence of Melissococcus plutonius DAT561.</title>
        <authorList>
            <person name="Okumura K."/>
            <person name="Takamatsu D."/>
            <person name="Okura M."/>
        </authorList>
    </citation>
    <scope>NUCLEOTIDE SEQUENCE [LARGE SCALE GENOMIC DNA]</scope>
    <source>
        <strain evidence="4 5">DAT561</strain>
    </source>
</reference>
<dbReference type="GO" id="GO:0003723">
    <property type="term" value="F:RNA binding"/>
    <property type="evidence" value="ECO:0007669"/>
    <property type="project" value="UniProtKB-UniRule"/>
</dbReference>
<evidence type="ECO:0000259" key="3">
    <source>
        <dbReference type="PROSITE" id="PS51295"/>
    </source>
</evidence>
<accession>A0A2Z5Y3R0</accession>
<evidence type="ECO:0000313" key="4">
    <source>
        <dbReference type="EMBL" id="BBC61434.1"/>
    </source>
</evidence>
<evidence type="ECO:0000256" key="1">
    <source>
        <dbReference type="ARBA" id="ARBA00022884"/>
    </source>
</evidence>
<dbReference type="InterPro" id="IPR035920">
    <property type="entry name" value="YhbY-like_sf"/>
</dbReference>
<gene>
    <name evidence="4" type="ORF">DAT561_1329</name>
</gene>
<evidence type="ECO:0000313" key="5">
    <source>
        <dbReference type="Proteomes" id="UP000269226"/>
    </source>
</evidence>
<dbReference type="PANTHER" id="PTHR40065:SF3">
    <property type="entry name" value="RNA-BINDING PROTEIN YHBY"/>
    <property type="match status" value="1"/>
</dbReference>
<dbReference type="RefSeq" id="WP_013773488.1">
    <property type="nucleotide sequence ID" value="NZ_AP018492.1"/>
</dbReference>
<feature type="domain" description="CRM" evidence="3">
    <location>
        <begin position="1"/>
        <end position="97"/>
    </location>
</feature>
<dbReference type="AlphaFoldDB" id="A0A2Z5Y3R0"/>
<dbReference type="PROSITE" id="PS51295">
    <property type="entry name" value="CRM"/>
    <property type="match status" value="1"/>
</dbReference>
<dbReference type="SUPFAM" id="SSF75471">
    <property type="entry name" value="YhbY-like"/>
    <property type="match status" value="1"/>
</dbReference>
<proteinExistence type="predicted"/>
<keyword evidence="1 2" id="KW-0694">RNA-binding</keyword>
<dbReference type="Gene3D" id="3.30.110.60">
    <property type="entry name" value="YhbY-like"/>
    <property type="match status" value="1"/>
</dbReference>
<dbReference type="Proteomes" id="UP000269226">
    <property type="component" value="Chromosome"/>
</dbReference>
<dbReference type="PANTHER" id="PTHR40065">
    <property type="entry name" value="RNA-BINDING PROTEIN YHBY"/>
    <property type="match status" value="1"/>
</dbReference>
<dbReference type="NCBIfam" id="TIGR00253">
    <property type="entry name" value="RNA_bind_YhbY"/>
    <property type="match status" value="1"/>
</dbReference>
<name>A0A2Z5Y3R0_9ENTE</name>
<dbReference type="InterPro" id="IPR001890">
    <property type="entry name" value="RNA-binding_CRM"/>
</dbReference>
<protein>
    <submittedName>
        <fullName evidence="4">RNA binding protein</fullName>
    </submittedName>
</protein>
<dbReference type="Pfam" id="PF01985">
    <property type="entry name" value="CRS1_YhbY"/>
    <property type="match status" value="1"/>
</dbReference>
<dbReference type="InterPro" id="IPR051925">
    <property type="entry name" value="RNA-binding_domain"/>
</dbReference>
<organism evidence="4 5">
    <name type="scientific">Melissococcus plutonius</name>
    <dbReference type="NCBI Taxonomy" id="33970"/>
    <lineage>
        <taxon>Bacteria</taxon>
        <taxon>Bacillati</taxon>
        <taxon>Bacillota</taxon>
        <taxon>Bacilli</taxon>
        <taxon>Lactobacillales</taxon>
        <taxon>Enterococcaceae</taxon>
        <taxon>Melissococcus</taxon>
    </lineage>
</organism>
<dbReference type="SMART" id="SM01103">
    <property type="entry name" value="CRS1_YhbY"/>
    <property type="match status" value="1"/>
</dbReference>